<proteinExistence type="predicted"/>
<sequence length="177" mass="20624">MKETMMLNFYKVLFFIGVIFFDVAIATAEFKLYLDDSRTDYAMVEKQDCSVYKAKNGITLGFRVGNLLFSVGPNITFGKESGIDWNNLTQKLIARYMELCTRFNTGSIVKSEYDKRLKKIDALEAEAKKLYQKMIKDAEQRKDKLFEELDEATNEMTLTYKNSYNNINQMIDRSKFP</sequence>
<dbReference type="AlphaFoldDB" id="A0A381THU8"/>
<gene>
    <name evidence="2" type="ORF">METZ01_LOCUS68188</name>
</gene>
<feature type="coiled-coil region" evidence="1">
    <location>
        <begin position="113"/>
        <end position="155"/>
    </location>
</feature>
<evidence type="ECO:0000313" key="2">
    <source>
        <dbReference type="EMBL" id="SVA15334.1"/>
    </source>
</evidence>
<organism evidence="2">
    <name type="scientific">marine metagenome</name>
    <dbReference type="NCBI Taxonomy" id="408172"/>
    <lineage>
        <taxon>unclassified sequences</taxon>
        <taxon>metagenomes</taxon>
        <taxon>ecological metagenomes</taxon>
    </lineage>
</organism>
<accession>A0A381THU8</accession>
<protein>
    <submittedName>
        <fullName evidence="2">Uncharacterized protein</fullName>
    </submittedName>
</protein>
<keyword evidence="1" id="KW-0175">Coiled coil</keyword>
<evidence type="ECO:0000256" key="1">
    <source>
        <dbReference type="SAM" id="Coils"/>
    </source>
</evidence>
<name>A0A381THU8_9ZZZZ</name>
<reference evidence="2" key="1">
    <citation type="submission" date="2018-05" db="EMBL/GenBank/DDBJ databases">
        <authorList>
            <person name="Lanie J.A."/>
            <person name="Ng W.-L."/>
            <person name="Kazmierczak K.M."/>
            <person name="Andrzejewski T.M."/>
            <person name="Davidsen T.M."/>
            <person name="Wayne K.J."/>
            <person name="Tettelin H."/>
            <person name="Glass J.I."/>
            <person name="Rusch D."/>
            <person name="Podicherti R."/>
            <person name="Tsui H.-C.T."/>
            <person name="Winkler M.E."/>
        </authorList>
    </citation>
    <scope>NUCLEOTIDE SEQUENCE</scope>
</reference>
<dbReference type="EMBL" id="UINC01004574">
    <property type="protein sequence ID" value="SVA15334.1"/>
    <property type="molecule type" value="Genomic_DNA"/>
</dbReference>